<dbReference type="SUPFAM" id="SSF46689">
    <property type="entry name" value="Homeodomain-like"/>
    <property type="match status" value="2"/>
</dbReference>
<reference evidence="5 6" key="1">
    <citation type="submission" date="2014-04" db="EMBL/GenBank/DDBJ databases">
        <authorList>
            <person name="Hornung B.V."/>
        </authorList>
    </citation>
    <scope>NUCLEOTIDE SEQUENCE [LARGE SCALE GENOMIC DNA]</scope>
    <source>
        <strain evidence="5 6">CRIB</strain>
    </source>
</reference>
<dbReference type="Pfam" id="PF02311">
    <property type="entry name" value="AraC_binding"/>
    <property type="match status" value="1"/>
</dbReference>
<keyword evidence="1" id="KW-0805">Transcription regulation</keyword>
<dbReference type="PANTHER" id="PTHR43280:SF34">
    <property type="entry name" value="ARAC-FAMILY TRANSCRIPTIONAL REGULATOR"/>
    <property type="match status" value="1"/>
</dbReference>
<keyword evidence="2" id="KW-0238">DNA-binding</keyword>
<dbReference type="PROSITE" id="PS01124">
    <property type="entry name" value="HTH_ARAC_FAMILY_2"/>
    <property type="match status" value="1"/>
</dbReference>
<dbReference type="SUPFAM" id="SSF51215">
    <property type="entry name" value="Regulatory protein AraC"/>
    <property type="match status" value="1"/>
</dbReference>
<dbReference type="KEGG" id="ril:CRIB_2016"/>
<gene>
    <name evidence="5" type="ORF">CRIB_2016</name>
</gene>
<dbReference type="SMART" id="SM00342">
    <property type="entry name" value="HTH_ARAC"/>
    <property type="match status" value="1"/>
</dbReference>
<sequence length="292" mass="34278">MKDINNKVGYLNDNFKIFHIRDKKDIKFEYHHHDFSKIVILIDGDLTYYIEGKAYILKPWDILFINKNEIHKPVVNPDKYYERIVIWLNPDFMSKYAQGNNNLLKCFEVAIKNNYNLLRLNMKSIEIIKNIIQDIQSCDDSNEFGSEILKESLFVQLMVLMNRLFLNSDKNRDMEDIQYDKTIEGVLNYINSNLENDLSIDTIASKFFISKYYLMRKFKSQIGSSIHNYIIQKRLILAKSLISEGLTMSNVCSKCGFNDYSSFVRAFKKVYGVSPSNYNPTIHNFENPISDT</sequence>
<feature type="domain" description="HTH araC/xylS-type" evidence="4">
    <location>
        <begin position="184"/>
        <end position="281"/>
    </location>
</feature>
<dbReference type="GO" id="GO:0043565">
    <property type="term" value="F:sequence-specific DNA binding"/>
    <property type="evidence" value="ECO:0007669"/>
    <property type="project" value="InterPro"/>
</dbReference>
<dbReference type="Gene3D" id="1.10.10.60">
    <property type="entry name" value="Homeodomain-like"/>
    <property type="match status" value="2"/>
</dbReference>
<evidence type="ECO:0000256" key="3">
    <source>
        <dbReference type="ARBA" id="ARBA00023163"/>
    </source>
</evidence>
<dbReference type="RefSeq" id="WP_180702125.1">
    <property type="nucleotide sequence ID" value="NZ_LN555523.1"/>
</dbReference>
<protein>
    <submittedName>
        <fullName evidence="5">AraC-transcriptional regulator</fullName>
    </submittedName>
</protein>
<dbReference type="InterPro" id="IPR014710">
    <property type="entry name" value="RmlC-like_jellyroll"/>
</dbReference>
<dbReference type="GO" id="GO:0003700">
    <property type="term" value="F:DNA-binding transcription factor activity"/>
    <property type="evidence" value="ECO:0007669"/>
    <property type="project" value="InterPro"/>
</dbReference>
<dbReference type="InterPro" id="IPR020449">
    <property type="entry name" value="Tscrpt_reg_AraC-type_HTH"/>
</dbReference>
<dbReference type="InterPro" id="IPR009057">
    <property type="entry name" value="Homeodomain-like_sf"/>
</dbReference>
<dbReference type="AlphaFoldDB" id="A0A1V1I303"/>
<name>A0A1V1I303_9FIRM</name>
<evidence type="ECO:0000256" key="1">
    <source>
        <dbReference type="ARBA" id="ARBA00023015"/>
    </source>
</evidence>
<evidence type="ECO:0000313" key="6">
    <source>
        <dbReference type="Proteomes" id="UP000245622"/>
    </source>
</evidence>
<accession>A0A1V1I303</accession>
<dbReference type="Gene3D" id="2.60.120.10">
    <property type="entry name" value="Jelly Rolls"/>
    <property type="match status" value="1"/>
</dbReference>
<dbReference type="InterPro" id="IPR003313">
    <property type="entry name" value="AraC-bd"/>
</dbReference>
<dbReference type="PANTHER" id="PTHR43280">
    <property type="entry name" value="ARAC-FAMILY TRANSCRIPTIONAL REGULATOR"/>
    <property type="match status" value="1"/>
</dbReference>
<proteinExistence type="predicted"/>
<dbReference type="InterPro" id="IPR018060">
    <property type="entry name" value="HTH_AraC"/>
</dbReference>
<organism evidence="5 6">
    <name type="scientific">Romboutsia ilealis</name>
    <dbReference type="NCBI Taxonomy" id="1115758"/>
    <lineage>
        <taxon>Bacteria</taxon>
        <taxon>Bacillati</taxon>
        <taxon>Bacillota</taxon>
        <taxon>Clostridia</taxon>
        <taxon>Peptostreptococcales</taxon>
        <taxon>Peptostreptococcaceae</taxon>
        <taxon>Romboutsia</taxon>
    </lineage>
</organism>
<dbReference type="PROSITE" id="PS00041">
    <property type="entry name" value="HTH_ARAC_FAMILY_1"/>
    <property type="match status" value="1"/>
</dbReference>
<dbReference type="InterPro" id="IPR018062">
    <property type="entry name" value="HTH_AraC-typ_CS"/>
</dbReference>
<dbReference type="Proteomes" id="UP000245622">
    <property type="component" value="Chromosome 1"/>
</dbReference>
<dbReference type="EMBL" id="LN555523">
    <property type="protein sequence ID" value="CED94621.1"/>
    <property type="molecule type" value="Genomic_DNA"/>
</dbReference>
<evidence type="ECO:0000259" key="4">
    <source>
        <dbReference type="PROSITE" id="PS01124"/>
    </source>
</evidence>
<keyword evidence="6" id="KW-1185">Reference proteome</keyword>
<keyword evidence="3" id="KW-0804">Transcription</keyword>
<dbReference type="PRINTS" id="PR00032">
    <property type="entry name" value="HTHARAC"/>
</dbReference>
<dbReference type="InterPro" id="IPR037923">
    <property type="entry name" value="HTH-like"/>
</dbReference>
<dbReference type="GeneID" id="82206041"/>
<dbReference type="Pfam" id="PF12833">
    <property type="entry name" value="HTH_18"/>
    <property type="match status" value="1"/>
</dbReference>
<evidence type="ECO:0000313" key="5">
    <source>
        <dbReference type="EMBL" id="CED94621.1"/>
    </source>
</evidence>
<evidence type="ECO:0000256" key="2">
    <source>
        <dbReference type="ARBA" id="ARBA00023125"/>
    </source>
</evidence>